<dbReference type="GO" id="GO:0009409">
    <property type="term" value="P:response to cold"/>
    <property type="evidence" value="ECO:0007669"/>
    <property type="project" value="TreeGrafter"/>
</dbReference>
<dbReference type="GO" id="GO:0033592">
    <property type="term" value="F:RNA strand annealing activity"/>
    <property type="evidence" value="ECO:0007669"/>
    <property type="project" value="TreeGrafter"/>
</dbReference>
<reference evidence="14" key="1">
    <citation type="submission" date="2021-01" db="EMBL/GenBank/DDBJ databases">
        <title>Modified the classification status of verrucomicrobia.</title>
        <authorList>
            <person name="Feng X."/>
        </authorList>
    </citation>
    <scope>NUCLEOTIDE SEQUENCE</scope>
    <source>
        <strain evidence="14">_KCTC 22039</strain>
    </source>
</reference>
<dbReference type="InterPro" id="IPR050547">
    <property type="entry name" value="DEAD_box_RNA_helicases"/>
</dbReference>
<dbReference type="GO" id="GO:0005524">
    <property type="term" value="F:ATP binding"/>
    <property type="evidence" value="ECO:0007669"/>
    <property type="project" value="UniProtKB-KW"/>
</dbReference>
<evidence type="ECO:0000256" key="6">
    <source>
        <dbReference type="ARBA" id="ARBA00022840"/>
    </source>
</evidence>
<dbReference type="AlphaFoldDB" id="A0A8J7MCG7"/>
<dbReference type="InterPro" id="IPR000629">
    <property type="entry name" value="RNA-helicase_DEAD-box_CS"/>
</dbReference>
<dbReference type="GO" id="GO:0016787">
    <property type="term" value="F:hydrolase activity"/>
    <property type="evidence" value="ECO:0007669"/>
    <property type="project" value="UniProtKB-KW"/>
</dbReference>
<feature type="domain" description="Helicase C-terminal" evidence="12">
    <location>
        <begin position="217"/>
        <end position="377"/>
    </location>
</feature>
<keyword evidence="5 9" id="KW-0347">Helicase</keyword>
<evidence type="ECO:0000256" key="8">
    <source>
        <dbReference type="PROSITE-ProRule" id="PRU00552"/>
    </source>
</evidence>
<dbReference type="InterPro" id="IPR027417">
    <property type="entry name" value="P-loop_NTPase"/>
</dbReference>
<proteinExistence type="inferred from homology"/>
<dbReference type="CDD" id="cd00268">
    <property type="entry name" value="DEADc"/>
    <property type="match status" value="1"/>
</dbReference>
<dbReference type="SMART" id="SM00487">
    <property type="entry name" value="DEXDc"/>
    <property type="match status" value="1"/>
</dbReference>
<keyword evidence="15" id="KW-1185">Reference proteome</keyword>
<dbReference type="SMART" id="SM00490">
    <property type="entry name" value="HELICc"/>
    <property type="match status" value="1"/>
</dbReference>
<evidence type="ECO:0000256" key="9">
    <source>
        <dbReference type="RuleBase" id="RU000492"/>
    </source>
</evidence>
<dbReference type="PROSITE" id="PS51192">
    <property type="entry name" value="HELICASE_ATP_BIND_1"/>
    <property type="match status" value="1"/>
</dbReference>
<comment type="similarity">
    <text evidence="9">Belongs to the DEAD box helicase family.</text>
</comment>
<dbReference type="CDD" id="cd18787">
    <property type="entry name" value="SF2_C_DEAD"/>
    <property type="match status" value="1"/>
</dbReference>
<dbReference type="PANTHER" id="PTHR47963">
    <property type="entry name" value="DEAD-BOX ATP-DEPENDENT RNA HELICASE 47, MITOCHONDRIAL"/>
    <property type="match status" value="1"/>
</dbReference>
<keyword evidence="6 9" id="KW-0067">ATP-binding</keyword>
<gene>
    <name evidence="14" type="ORF">JIN82_02000</name>
</gene>
<evidence type="ECO:0000256" key="4">
    <source>
        <dbReference type="ARBA" id="ARBA00022801"/>
    </source>
</evidence>
<dbReference type="Pfam" id="PF00270">
    <property type="entry name" value="DEAD"/>
    <property type="match status" value="1"/>
</dbReference>
<evidence type="ECO:0000259" key="13">
    <source>
        <dbReference type="PROSITE" id="PS51195"/>
    </source>
</evidence>
<dbReference type="InterPro" id="IPR001650">
    <property type="entry name" value="Helicase_C-like"/>
</dbReference>
<dbReference type="PROSITE" id="PS00039">
    <property type="entry name" value="DEAD_ATP_HELICASE"/>
    <property type="match status" value="1"/>
</dbReference>
<feature type="domain" description="DEAD-box RNA helicase Q" evidence="13">
    <location>
        <begin position="4"/>
        <end position="32"/>
    </location>
</feature>
<dbReference type="CDD" id="cd12252">
    <property type="entry name" value="RRM_DbpA"/>
    <property type="match status" value="1"/>
</dbReference>
<evidence type="ECO:0000259" key="11">
    <source>
        <dbReference type="PROSITE" id="PS51192"/>
    </source>
</evidence>
<feature type="region of interest" description="Disordered" evidence="10">
    <location>
        <begin position="437"/>
        <end position="515"/>
    </location>
</feature>
<dbReference type="InterPro" id="IPR014001">
    <property type="entry name" value="Helicase_ATP-bd"/>
</dbReference>
<dbReference type="GO" id="GO:0005829">
    <property type="term" value="C:cytosol"/>
    <property type="evidence" value="ECO:0007669"/>
    <property type="project" value="TreeGrafter"/>
</dbReference>
<dbReference type="InterPro" id="IPR044742">
    <property type="entry name" value="DEAD/DEAH_RhlB"/>
</dbReference>
<protein>
    <recommendedName>
        <fullName evidence="1">RNA helicase</fullName>
        <ecNumber evidence="1">3.6.4.13</ecNumber>
    </recommendedName>
</protein>
<feature type="short sequence motif" description="Q motif" evidence="8">
    <location>
        <begin position="4"/>
        <end position="32"/>
    </location>
</feature>
<dbReference type="InterPro" id="IPR057325">
    <property type="entry name" value="DeaD_dimer"/>
</dbReference>
<dbReference type="InterPro" id="IPR011545">
    <property type="entry name" value="DEAD/DEAH_box_helicase_dom"/>
</dbReference>
<keyword evidence="4 9" id="KW-0378">Hydrolase</keyword>
<accession>A0A8J7MCG7</accession>
<evidence type="ECO:0000313" key="15">
    <source>
        <dbReference type="Proteomes" id="UP000624703"/>
    </source>
</evidence>
<evidence type="ECO:0000259" key="12">
    <source>
        <dbReference type="PROSITE" id="PS51194"/>
    </source>
</evidence>
<dbReference type="PROSITE" id="PS51195">
    <property type="entry name" value="Q_MOTIF"/>
    <property type="match status" value="1"/>
</dbReference>
<dbReference type="PANTHER" id="PTHR47963:SF8">
    <property type="entry name" value="ATP-DEPENDENT RNA HELICASE DEAD"/>
    <property type="match status" value="1"/>
</dbReference>
<evidence type="ECO:0000313" key="14">
    <source>
        <dbReference type="EMBL" id="MBK1789922.1"/>
    </source>
</evidence>
<evidence type="ECO:0000256" key="7">
    <source>
        <dbReference type="ARBA" id="ARBA00023016"/>
    </source>
</evidence>
<keyword evidence="7" id="KW-0346">Stress response</keyword>
<dbReference type="InterPro" id="IPR012677">
    <property type="entry name" value="Nucleotide-bd_a/b_plait_sf"/>
</dbReference>
<comment type="caution">
    <text evidence="14">The sequence shown here is derived from an EMBL/GenBank/DDBJ whole genome shotgun (WGS) entry which is preliminary data.</text>
</comment>
<dbReference type="Pfam" id="PF00271">
    <property type="entry name" value="Helicase_C"/>
    <property type="match status" value="1"/>
</dbReference>
<evidence type="ECO:0000256" key="10">
    <source>
        <dbReference type="SAM" id="MobiDB-lite"/>
    </source>
</evidence>
<dbReference type="RefSeq" id="WP_200309958.1">
    <property type="nucleotide sequence ID" value="NZ_JAENIM010000009.1"/>
</dbReference>
<evidence type="ECO:0000256" key="2">
    <source>
        <dbReference type="ARBA" id="ARBA00022490"/>
    </source>
</evidence>
<dbReference type="Pfam" id="PF03880">
    <property type="entry name" value="DbpA"/>
    <property type="match status" value="1"/>
</dbReference>
<dbReference type="GO" id="GO:0005840">
    <property type="term" value="C:ribosome"/>
    <property type="evidence" value="ECO:0007669"/>
    <property type="project" value="TreeGrafter"/>
</dbReference>
<organism evidence="14 15">
    <name type="scientific">Persicirhabdus sediminis</name>
    <dbReference type="NCBI Taxonomy" id="454144"/>
    <lineage>
        <taxon>Bacteria</taxon>
        <taxon>Pseudomonadati</taxon>
        <taxon>Verrucomicrobiota</taxon>
        <taxon>Verrucomicrobiia</taxon>
        <taxon>Verrucomicrobiales</taxon>
        <taxon>Verrucomicrobiaceae</taxon>
        <taxon>Persicirhabdus</taxon>
    </lineage>
</organism>
<feature type="compositionally biased region" description="Basic and acidic residues" evidence="10">
    <location>
        <begin position="453"/>
        <end position="501"/>
    </location>
</feature>
<keyword evidence="3 9" id="KW-0547">Nucleotide-binding</keyword>
<dbReference type="GO" id="GO:0003724">
    <property type="term" value="F:RNA helicase activity"/>
    <property type="evidence" value="ECO:0007669"/>
    <property type="project" value="UniProtKB-EC"/>
</dbReference>
<dbReference type="Gene3D" id="3.40.50.300">
    <property type="entry name" value="P-loop containing nucleotide triphosphate hydrolases"/>
    <property type="match status" value="2"/>
</dbReference>
<evidence type="ECO:0000256" key="5">
    <source>
        <dbReference type="ARBA" id="ARBA00022806"/>
    </source>
</evidence>
<feature type="domain" description="Helicase ATP-binding" evidence="11">
    <location>
        <begin position="35"/>
        <end position="206"/>
    </location>
</feature>
<keyword evidence="2" id="KW-0963">Cytoplasm</keyword>
<dbReference type="Pfam" id="PF25399">
    <property type="entry name" value="DeaD_dimer"/>
    <property type="match status" value="1"/>
</dbReference>
<dbReference type="Gene3D" id="3.30.70.330">
    <property type="match status" value="1"/>
</dbReference>
<dbReference type="EMBL" id="JAENIM010000009">
    <property type="protein sequence ID" value="MBK1789922.1"/>
    <property type="molecule type" value="Genomic_DNA"/>
</dbReference>
<dbReference type="PROSITE" id="PS51194">
    <property type="entry name" value="HELICASE_CTER"/>
    <property type="match status" value="1"/>
</dbReference>
<name>A0A8J7MCG7_9BACT</name>
<evidence type="ECO:0000256" key="1">
    <source>
        <dbReference type="ARBA" id="ARBA00012552"/>
    </source>
</evidence>
<dbReference type="Proteomes" id="UP000624703">
    <property type="component" value="Unassembled WGS sequence"/>
</dbReference>
<evidence type="ECO:0000256" key="3">
    <source>
        <dbReference type="ARBA" id="ARBA00022741"/>
    </source>
</evidence>
<dbReference type="InterPro" id="IPR014014">
    <property type="entry name" value="RNA_helicase_DEAD_Q_motif"/>
</dbReference>
<dbReference type="SUPFAM" id="SSF52540">
    <property type="entry name" value="P-loop containing nucleoside triphosphate hydrolases"/>
    <property type="match status" value="1"/>
</dbReference>
<sequence length="590" mass="66914">MTETKFSDLGLKPELLSAVQALGFESPSPIQAKAVPAILEGGDIIGLSETGSGKTAAFTLPALQMIDLQARHPQVLILSPTRELSVQVCEEAHRLGKDLDGLRTVPVYGGTPIDRQIRSLKGGAQLVVGTPGRLLDHMRRRTLNPRNIQLVVLDEADRMLDMGFREEMEELLSAMPESRQTLFFSATMNKHVERLIKKFGKDPIPVSVERKTKTVSTISQCYYEVRNRSKVEVLSRLLDIEPPRLAVIFCNTKRSVDECTESLLARGYTADRLHGDISQQLRDRTMQRFREGKIELLVATDVAARGLDVDDVEAVFNYDLPQDPEDYVHRIGRTGRAGRKGRAISFIYGRDVYRLQSIEKYTRQQIQRMDIPSQEQVEGHRADKLFEEVKEQLAASPNQTFRHYIDRLLDQGYAPTEIASTLFEMLRKKLGREGEFIAEDSPNYTSKKPTRPNKRDRERRGRRDDDRGGRERRERRDFDKDPRSERGEGDPRPRMSRDKPGGRQNRIGNRPGSSCLFLGVGKSDGVQPGEIIGMIYRESKIEDGAVGQVLLFERHTLVQIKEECAPKVIKACRSSKLAGRNFKIDFDRQT</sequence>
<dbReference type="EC" id="3.6.4.13" evidence="1"/>
<dbReference type="InterPro" id="IPR005580">
    <property type="entry name" value="DbpA/CsdA_RNA-bd_dom"/>
</dbReference>